<proteinExistence type="predicted"/>
<evidence type="ECO:0000313" key="3">
    <source>
        <dbReference type="Proteomes" id="UP000298493"/>
    </source>
</evidence>
<accession>A0A4Z1P755</accession>
<feature type="region of interest" description="Disordered" evidence="1">
    <location>
        <begin position="36"/>
        <end position="130"/>
    </location>
</feature>
<dbReference type="AlphaFoldDB" id="A0A4Z1P755"/>
<feature type="compositionally biased region" description="Basic residues" evidence="1">
    <location>
        <begin position="47"/>
        <end position="57"/>
    </location>
</feature>
<protein>
    <submittedName>
        <fullName evidence="2">F-box domain cyclin-like protein</fullName>
    </submittedName>
</protein>
<evidence type="ECO:0000256" key="1">
    <source>
        <dbReference type="SAM" id="MobiDB-lite"/>
    </source>
</evidence>
<feature type="compositionally biased region" description="Basic and acidic residues" evidence="1">
    <location>
        <begin position="96"/>
        <end position="111"/>
    </location>
</feature>
<dbReference type="EMBL" id="SNSC02000006">
    <property type="protein sequence ID" value="TID23588.1"/>
    <property type="molecule type" value="Genomic_DNA"/>
</dbReference>
<name>A0A4Z1P755_9PEZI</name>
<evidence type="ECO:0000313" key="2">
    <source>
        <dbReference type="EMBL" id="TID23588.1"/>
    </source>
</evidence>
<feature type="compositionally biased region" description="Basic and acidic residues" evidence="1">
    <location>
        <begin position="36"/>
        <end position="46"/>
    </location>
</feature>
<keyword evidence="3" id="KW-1185">Reference proteome</keyword>
<dbReference type="STRING" id="86259.A0A4Z1P755"/>
<comment type="caution">
    <text evidence="2">The sequence shown here is derived from an EMBL/GenBank/DDBJ whole genome shotgun (WGS) entry which is preliminary data.</text>
</comment>
<gene>
    <name evidence="2" type="ORF">E6O75_ATG03224</name>
</gene>
<reference evidence="2 3" key="1">
    <citation type="submission" date="2019-04" db="EMBL/GenBank/DDBJ databases">
        <title>High contiguity whole genome sequence and gene annotation resource for two Venturia nashicola isolates.</title>
        <authorList>
            <person name="Prokchorchik M."/>
            <person name="Won K."/>
            <person name="Lee Y."/>
            <person name="Choi E.D."/>
            <person name="Segonzac C."/>
            <person name="Sohn K.H."/>
        </authorList>
    </citation>
    <scope>NUCLEOTIDE SEQUENCE [LARGE SCALE GENOMIC DNA]</scope>
    <source>
        <strain evidence="2 3">PRI2</strain>
    </source>
</reference>
<sequence>MESSTTLTSTKAATAQRCSYCEKSGHKASKCWVKNPEQRKAFIERRYGKRKNIRKRQSNAGPSNDDVDESHVATLPILKNQTIAGPSRMRASDSLSKVDDQGKPPRTEQKNKRSRNASKNKPTVPKKSKPELLYFVPVGKSSLPRKPKTTSLNDLPDELVLKILEHFDPCRHVTDVASGDMGLFNGGSWPYKVIEDRRMLKRICLSSRRLYSMARPILGSLVRDTGKVQQRLMLIERFIRNPIAASYVRIIFVEGMEILPSKMKSAKIGQNILSVAEMIDIEEQELPDNPSRERFRKEDWMLHIQKSGSDAKVAMMLALLPKLEILHLSISSMTLAEDFPWTLALMRRAGERRRAPGLGPFSKLHTILTARSNLGLATPGFNPNGLACALGLPTLRYVSLYLARCADIGEPQDVLLSRARMGMTRTSCRSQIDWPIAESNIETLHFEESAVDSEYLRNILTACKSLRHFSLTWPMELEIGISGAEAGYSGLLENLSTQKHSLETLTLDSADVDWFARWEAPGLARIGSLAKFDKLQTVEIGGEHIIGGIPYTHSLADSDTESDTEDTTYEVNGRPLDYHELADIFPPSLETLKFNSPGQSARHFMPLLVEIARACKLEKRLPKLKTVDAEQCFMKQSITRHQALLDQAAGFFTDAGVVFLPPYFNGSEYEDRWSPTDWGESIEDDMWESHFNYTFDDYLDRDGWYDDGGDGFYAGFM</sequence>
<dbReference type="Proteomes" id="UP000298493">
    <property type="component" value="Unassembled WGS sequence"/>
</dbReference>
<organism evidence="2 3">
    <name type="scientific">Venturia nashicola</name>
    <dbReference type="NCBI Taxonomy" id="86259"/>
    <lineage>
        <taxon>Eukaryota</taxon>
        <taxon>Fungi</taxon>
        <taxon>Dikarya</taxon>
        <taxon>Ascomycota</taxon>
        <taxon>Pezizomycotina</taxon>
        <taxon>Dothideomycetes</taxon>
        <taxon>Pleosporomycetidae</taxon>
        <taxon>Venturiales</taxon>
        <taxon>Venturiaceae</taxon>
        <taxon>Venturia</taxon>
    </lineage>
</organism>